<evidence type="ECO:0000313" key="9">
    <source>
        <dbReference type="Proteomes" id="UP000013827"/>
    </source>
</evidence>
<dbReference type="GO" id="GO:0006596">
    <property type="term" value="P:polyamine biosynthetic process"/>
    <property type="evidence" value="ECO:0007669"/>
    <property type="project" value="UniProtKB-UniRule"/>
</dbReference>
<comment type="similarity">
    <text evidence="1">Belongs to the spermidine/spermine synthase family.</text>
</comment>
<keyword evidence="2 6" id="KW-0808">Transferase</keyword>
<feature type="active site" description="Proton acceptor" evidence="6">
    <location>
        <position position="155"/>
    </location>
</feature>
<dbReference type="InterPro" id="IPR035246">
    <property type="entry name" value="Spermidine_synt_N"/>
</dbReference>
<feature type="domain" description="PABS" evidence="7">
    <location>
        <begin position="2"/>
        <end position="252"/>
    </location>
</feature>
<dbReference type="PaxDb" id="2903-EOD19404"/>
<dbReference type="Gene3D" id="2.30.140.10">
    <property type="entry name" value="Spermidine synthase, tetramerisation domain"/>
    <property type="match status" value="1"/>
</dbReference>
<dbReference type="InterPro" id="IPR029063">
    <property type="entry name" value="SAM-dependent_MTases_sf"/>
</dbReference>
<dbReference type="EC" id="2.5.1.79" evidence="5"/>
<evidence type="ECO:0000256" key="5">
    <source>
        <dbReference type="ARBA" id="ARBA00049721"/>
    </source>
</evidence>
<evidence type="ECO:0000313" key="8">
    <source>
        <dbReference type="EnsemblProtists" id="EOD19404"/>
    </source>
</evidence>
<dbReference type="AlphaFoldDB" id="A0A0D3J7B9"/>
<evidence type="ECO:0000256" key="4">
    <source>
        <dbReference type="ARBA" id="ARBA00048874"/>
    </source>
</evidence>
<dbReference type="Pfam" id="PF01564">
    <property type="entry name" value="Spermine_synth"/>
    <property type="match status" value="1"/>
</dbReference>
<keyword evidence="3 6" id="KW-0620">Polyamine biosynthesis</keyword>
<dbReference type="InterPro" id="IPR037163">
    <property type="entry name" value="Spermidine_synt_N_sf"/>
</dbReference>
<dbReference type="EnsemblProtists" id="EOD19404">
    <property type="protein sequence ID" value="EOD19404"/>
    <property type="gene ID" value="EMIHUDRAFT_430738"/>
</dbReference>
<comment type="catalytic activity">
    <reaction evidence="4">
        <text>S-adenosyl 3-(methylsulfanyl)propylamine + spermidine = thermospermine + S-methyl-5'-thioadenosine + H(+)</text>
        <dbReference type="Rhea" id="RHEA:30515"/>
        <dbReference type="ChEBI" id="CHEBI:15378"/>
        <dbReference type="ChEBI" id="CHEBI:17509"/>
        <dbReference type="ChEBI" id="CHEBI:57443"/>
        <dbReference type="ChEBI" id="CHEBI:57834"/>
        <dbReference type="ChEBI" id="CHEBI:59903"/>
        <dbReference type="EC" id="2.5.1.79"/>
    </reaction>
</comment>
<dbReference type="SUPFAM" id="SSF53335">
    <property type="entry name" value="S-adenosyl-L-methionine-dependent methyltransferases"/>
    <property type="match status" value="1"/>
</dbReference>
<dbReference type="STRING" id="2903.R1EEV0"/>
<dbReference type="Pfam" id="PF17284">
    <property type="entry name" value="Spermine_synt_N"/>
    <property type="match status" value="1"/>
</dbReference>
<dbReference type="InterPro" id="IPR030374">
    <property type="entry name" value="PABS"/>
</dbReference>
<organism evidence="8 9">
    <name type="scientific">Emiliania huxleyi (strain CCMP1516)</name>
    <dbReference type="NCBI Taxonomy" id="280463"/>
    <lineage>
        <taxon>Eukaryota</taxon>
        <taxon>Haptista</taxon>
        <taxon>Haptophyta</taxon>
        <taxon>Prymnesiophyceae</taxon>
        <taxon>Isochrysidales</taxon>
        <taxon>Noelaerhabdaceae</taxon>
        <taxon>Emiliania</taxon>
    </lineage>
</organism>
<reference evidence="8" key="2">
    <citation type="submission" date="2024-10" db="UniProtKB">
        <authorList>
            <consortium name="EnsemblProtists"/>
        </authorList>
    </citation>
    <scope>IDENTIFICATION</scope>
</reference>
<dbReference type="PANTHER" id="PTHR43317:SF1">
    <property type="entry name" value="THERMOSPERMINE SYNTHASE ACAULIS5"/>
    <property type="match status" value="1"/>
</dbReference>
<evidence type="ECO:0000256" key="3">
    <source>
        <dbReference type="ARBA" id="ARBA00023115"/>
    </source>
</evidence>
<dbReference type="Gene3D" id="3.40.50.150">
    <property type="entry name" value="Vaccinia Virus protein VP39"/>
    <property type="match status" value="1"/>
</dbReference>
<evidence type="ECO:0000256" key="6">
    <source>
        <dbReference type="PROSITE-ProRule" id="PRU00354"/>
    </source>
</evidence>
<name>A0A0D3J7B9_EMIH1</name>
<dbReference type="FunFam" id="3.40.50.150:FF:000088">
    <property type="entry name" value="Polyamine aminopropyltransferase"/>
    <property type="match status" value="1"/>
</dbReference>
<dbReference type="HAMAP" id="MF_00198">
    <property type="entry name" value="Spermidine_synth"/>
    <property type="match status" value="1"/>
</dbReference>
<evidence type="ECO:0000259" key="7">
    <source>
        <dbReference type="PROSITE" id="PS51006"/>
    </source>
</evidence>
<dbReference type="GeneID" id="17264952"/>
<dbReference type="InterPro" id="IPR001045">
    <property type="entry name" value="Spermi_synthase"/>
</dbReference>
<evidence type="ECO:0000256" key="2">
    <source>
        <dbReference type="ARBA" id="ARBA00022679"/>
    </source>
</evidence>
<proteinExistence type="inferred from homology"/>
<dbReference type="RefSeq" id="XP_005771833.1">
    <property type="nucleotide sequence ID" value="XM_005771776.1"/>
</dbReference>
<dbReference type="KEGG" id="ehx:EMIHUDRAFT_430738"/>
<dbReference type="OMA" id="WIPSFGY"/>
<dbReference type="Proteomes" id="UP000013827">
    <property type="component" value="Unassembled WGS sequence"/>
</dbReference>
<dbReference type="HOGENOM" id="CLU_048199_0_1_1"/>
<protein>
    <recommendedName>
        <fullName evidence="5">thermospermine synthase</fullName>
        <ecNumber evidence="5">2.5.1.79</ecNumber>
    </recommendedName>
</protein>
<dbReference type="GO" id="GO:0010487">
    <property type="term" value="F:thermospermine synthase activity"/>
    <property type="evidence" value="ECO:0007669"/>
    <property type="project" value="UniProtKB-EC"/>
</dbReference>
<dbReference type="eggNOG" id="KOG1562">
    <property type="taxonomic scope" value="Eukaryota"/>
</dbReference>
<evidence type="ECO:0000256" key="1">
    <source>
        <dbReference type="ARBA" id="ARBA00007867"/>
    </source>
</evidence>
<dbReference type="PROSITE" id="PS51006">
    <property type="entry name" value="PABS_2"/>
    <property type="match status" value="1"/>
</dbReference>
<accession>A0A0D3J7B9</accession>
<keyword evidence="9" id="KW-1185">Reference proteome</keyword>
<dbReference type="PANTHER" id="PTHR43317">
    <property type="entry name" value="THERMOSPERMINE SYNTHASE ACAULIS5"/>
    <property type="match status" value="1"/>
</dbReference>
<sequence>MSKWVEEEIETGLRVGYRLKKILDSSQSEFQTVDLVDLEPFGRTLMIDGLIQSTQCDEFVYHEALVHPALLAHPNPRSVYIGGGGEGSTAREVLRHKSVERCVMVDIDADVVTFCKDHLPENAAAFADPRLELIIDDAKAVLEKEQNGFDVIIMDLDDPLEGGPCYQLYTTEFYEMLRSKLNPGGACDAAAGAPLPVGGIFVTQAGAAGIKQHRLVWSPINSTLRAVFPAVTAYKHAVYSFLDEWGWHMASDSAELVAPLTPAEVDARLKERLVGETTFLDGVSYPGLFSLSKTHRATLAAESLVMSREKGTFSFMHNQGLCVAKAGK</sequence>
<reference evidence="9" key="1">
    <citation type="journal article" date="2013" name="Nature">
        <title>Pan genome of the phytoplankton Emiliania underpins its global distribution.</title>
        <authorList>
            <person name="Read B.A."/>
            <person name="Kegel J."/>
            <person name="Klute M.J."/>
            <person name="Kuo A."/>
            <person name="Lefebvre S.C."/>
            <person name="Maumus F."/>
            <person name="Mayer C."/>
            <person name="Miller J."/>
            <person name="Monier A."/>
            <person name="Salamov A."/>
            <person name="Young J."/>
            <person name="Aguilar M."/>
            <person name="Claverie J.M."/>
            <person name="Frickenhaus S."/>
            <person name="Gonzalez K."/>
            <person name="Herman E.K."/>
            <person name="Lin Y.C."/>
            <person name="Napier J."/>
            <person name="Ogata H."/>
            <person name="Sarno A.F."/>
            <person name="Shmutz J."/>
            <person name="Schroeder D."/>
            <person name="de Vargas C."/>
            <person name="Verret F."/>
            <person name="von Dassow P."/>
            <person name="Valentin K."/>
            <person name="Van de Peer Y."/>
            <person name="Wheeler G."/>
            <person name="Dacks J.B."/>
            <person name="Delwiche C.F."/>
            <person name="Dyhrman S.T."/>
            <person name="Glockner G."/>
            <person name="John U."/>
            <person name="Richards T."/>
            <person name="Worden A.Z."/>
            <person name="Zhang X."/>
            <person name="Grigoriev I.V."/>
            <person name="Allen A.E."/>
            <person name="Bidle K."/>
            <person name="Borodovsky M."/>
            <person name="Bowler C."/>
            <person name="Brownlee C."/>
            <person name="Cock J.M."/>
            <person name="Elias M."/>
            <person name="Gladyshev V.N."/>
            <person name="Groth M."/>
            <person name="Guda C."/>
            <person name="Hadaegh A."/>
            <person name="Iglesias-Rodriguez M.D."/>
            <person name="Jenkins J."/>
            <person name="Jones B.M."/>
            <person name="Lawson T."/>
            <person name="Leese F."/>
            <person name="Lindquist E."/>
            <person name="Lobanov A."/>
            <person name="Lomsadze A."/>
            <person name="Malik S.B."/>
            <person name="Marsh M.E."/>
            <person name="Mackinder L."/>
            <person name="Mock T."/>
            <person name="Mueller-Roeber B."/>
            <person name="Pagarete A."/>
            <person name="Parker M."/>
            <person name="Probert I."/>
            <person name="Quesneville H."/>
            <person name="Raines C."/>
            <person name="Rensing S.A."/>
            <person name="Riano-Pachon D.M."/>
            <person name="Richier S."/>
            <person name="Rokitta S."/>
            <person name="Shiraiwa Y."/>
            <person name="Soanes D.M."/>
            <person name="van der Giezen M."/>
            <person name="Wahlund T.M."/>
            <person name="Williams B."/>
            <person name="Wilson W."/>
            <person name="Wolfe G."/>
            <person name="Wurch L.L."/>
        </authorList>
    </citation>
    <scope>NUCLEOTIDE SEQUENCE</scope>
</reference>
<dbReference type="CDD" id="cd02440">
    <property type="entry name" value="AdoMet_MTases"/>
    <property type="match status" value="1"/>
</dbReference>